<dbReference type="GO" id="GO:0030246">
    <property type="term" value="F:carbohydrate binding"/>
    <property type="evidence" value="ECO:0007669"/>
    <property type="project" value="InterPro"/>
</dbReference>
<evidence type="ECO:0000256" key="1">
    <source>
        <dbReference type="ARBA" id="ARBA00004115"/>
    </source>
</evidence>
<keyword evidence="8" id="KW-0325">Glycoprotein</keyword>
<feature type="signal peptide" evidence="12">
    <location>
        <begin position="1"/>
        <end position="22"/>
    </location>
</feature>
<sequence length="270" mass="29642">MQHFTYTFILLVLSTSIGFCNAHGEVIYAVNAGGDSHTDVHGVQYVSDPLLAEDVGTASDFGRGLVIARVPPADQVLYQTERYHDSTFGYNLPLRGDGDYVLVLMFAEVYFNAPDQKVFNVELNGAVVLAELDIFSRVGRGVAHLEIVPFRVKEGRVVVLEDGTQVNLLHHHSLRLDFVKGYRDNPKINAIYLIRGTVHDVPQLPPLPLEEPEPLVEEEPRPPTTGNVKTVTSGPRTTDPYSSDDSTGTFLPLLAAVGAAIPIVFCLCRM</sequence>
<organism evidence="14">
    <name type="scientific">Hirondellea gigas</name>
    <dbReference type="NCBI Taxonomy" id="1518452"/>
    <lineage>
        <taxon>Eukaryota</taxon>
        <taxon>Metazoa</taxon>
        <taxon>Ecdysozoa</taxon>
        <taxon>Arthropoda</taxon>
        <taxon>Crustacea</taxon>
        <taxon>Multicrustacea</taxon>
        <taxon>Malacostraca</taxon>
        <taxon>Eumalacostraca</taxon>
        <taxon>Peracarida</taxon>
        <taxon>Amphipoda</taxon>
        <taxon>Amphilochidea</taxon>
        <taxon>Lysianassida</taxon>
        <taxon>Lysianassidira</taxon>
        <taxon>Lysianassoidea</taxon>
        <taxon>Lysianassidae</taxon>
        <taxon>Hirondellea</taxon>
    </lineage>
</organism>
<keyword evidence="6 11" id="KW-1133">Transmembrane helix</keyword>
<keyword evidence="4 12" id="KW-0732">Signal</keyword>
<dbReference type="InterPro" id="IPR021720">
    <property type="entry name" value="Malectin_dom"/>
</dbReference>
<evidence type="ECO:0000256" key="9">
    <source>
        <dbReference type="ARBA" id="ARBA00023277"/>
    </source>
</evidence>
<feature type="transmembrane region" description="Helical" evidence="11">
    <location>
        <begin position="250"/>
        <end position="268"/>
    </location>
</feature>
<dbReference type="Gene3D" id="2.60.120.430">
    <property type="entry name" value="Galactose-binding lectin"/>
    <property type="match status" value="1"/>
</dbReference>
<name>A0A6A7G157_9CRUS</name>
<evidence type="ECO:0000256" key="3">
    <source>
        <dbReference type="ARBA" id="ARBA00022692"/>
    </source>
</evidence>
<evidence type="ECO:0000256" key="6">
    <source>
        <dbReference type="ARBA" id="ARBA00022989"/>
    </source>
</evidence>
<dbReference type="PANTHER" id="PTHR13460:SF0">
    <property type="entry name" value="MALECTIN"/>
    <property type="match status" value="1"/>
</dbReference>
<evidence type="ECO:0000256" key="8">
    <source>
        <dbReference type="ARBA" id="ARBA00023180"/>
    </source>
</evidence>
<feature type="chain" id="PRO_5025493721" evidence="12">
    <location>
        <begin position="23"/>
        <end position="270"/>
    </location>
</feature>
<evidence type="ECO:0000256" key="10">
    <source>
        <dbReference type="SAM" id="MobiDB-lite"/>
    </source>
</evidence>
<dbReference type="Pfam" id="PF11721">
    <property type="entry name" value="Malectin"/>
    <property type="match status" value="1"/>
</dbReference>
<comment type="subcellular location">
    <subcellularLocation>
        <location evidence="1">Endoplasmic reticulum membrane</location>
        <topology evidence="1">Single-pass type I membrane protein</topology>
    </subcellularLocation>
</comment>
<keyword evidence="7 11" id="KW-0472">Membrane</keyword>
<evidence type="ECO:0000256" key="5">
    <source>
        <dbReference type="ARBA" id="ARBA00022824"/>
    </source>
</evidence>
<dbReference type="InterPro" id="IPR039155">
    <property type="entry name" value="MLEC"/>
</dbReference>
<evidence type="ECO:0000259" key="13">
    <source>
        <dbReference type="Pfam" id="PF11721"/>
    </source>
</evidence>
<evidence type="ECO:0000256" key="4">
    <source>
        <dbReference type="ARBA" id="ARBA00022729"/>
    </source>
</evidence>
<dbReference type="PANTHER" id="PTHR13460">
    <property type="match status" value="1"/>
</dbReference>
<keyword evidence="3 11" id="KW-0812">Transmembrane</keyword>
<evidence type="ECO:0000313" key="14">
    <source>
        <dbReference type="EMBL" id="LAC23933.1"/>
    </source>
</evidence>
<proteinExistence type="evidence at transcript level"/>
<dbReference type="EMBL" id="IACT01004754">
    <property type="protein sequence ID" value="LAC23933.1"/>
    <property type="molecule type" value="mRNA"/>
</dbReference>
<evidence type="ECO:0000256" key="11">
    <source>
        <dbReference type="SAM" id="Phobius"/>
    </source>
</evidence>
<evidence type="ECO:0000256" key="2">
    <source>
        <dbReference type="ARBA" id="ARBA00009141"/>
    </source>
</evidence>
<dbReference type="GO" id="GO:0005789">
    <property type="term" value="C:endoplasmic reticulum membrane"/>
    <property type="evidence" value="ECO:0007669"/>
    <property type="project" value="UniProtKB-SubCell"/>
</dbReference>
<reference evidence="14" key="1">
    <citation type="submission" date="2017-11" db="EMBL/GenBank/DDBJ databases">
        <title>The sensing device of the deep-sea amphipod.</title>
        <authorList>
            <person name="Kobayashi H."/>
            <person name="Nagahama T."/>
            <person name="Arai W."/>
            <person name="Sasagawa Y."/>
            <person name="Umeda M."/>
            <person name="Hayashi T."/>
            <person name="Nikaido I."/>
            <person name="Watanabe H."/>
            <person name="Oguri K."/>
            <person name="Kitazato H."/>
            <person name="Fujioka K."/>
            <person name="Kido Y."/>
            <person name="Takami H."/>
        </authorList>
    </citation>
    <scope>NUCLEOTIDE SEQUENCE</scope>
    <source>
        <tissue evidence="14">Whole body</tissue>
    </source>
</reference>
<evidence type="ECO:0000256" key="12">
    <source>
        <dbReference type="SAM" id="SignalP"/>
    </source>
</evidence>
<protein>
    <submittedName>
        <fullName evidence="14">Malectin-B-like</fullName>
    </submittedName>
</protein>
<keyword evidence="5" id="KW-0256">Endoplasmic reticulum</keyword>
<accession>A0A6A7G157</accession>
<feature type="region of interest" description="Disordered" evidence="10">
    <location>
        <begin position="205"/>
        <end position="244"/>
    </location>
</feature>
<comment type="similarity">
    <text evidence="2">Belongs to the malectin family.</text>
</comment>
<dbReference type="AlphaFoldDB" id="A0A6A7G157"/>
<keyword evidence="9" id="KW-0119">Carbohydrate metabolism</keyword>
<feature type="domain" description="Malectin" evidence="13">
    <location>
        <begin position="26"/>
        <end position="191"/>
    </location>
</feature>
<feature type="compositionally biased region" description="Polar residues" evidence="10">
    <location>
        <begin position="224"/>
        <end position="244"/>
    </location>
</feature>
<evidence type="ECO:0000256" key="7">
    <source>
        <dbReference type="ARBA" id="ARBA00023136"/>
    </source>
</evidence>